<organism evidence="1 2">
    <name type="scientific">Caerostris extrusa</name>
    <name type="common">Bark spider</name>
    <name type="synonym">Caerostris bankana</name>
    <dbReference type="NCBI Taxonomy" id="172846"/>
    <lineage>
        <taxon>Eukaryota</taxon>
        <taxon>Metazoa</taxon>
        <taxon>Ecdysozoa</taxon>
        <taxon>Arthropoda</taxon>
        <taxon>Chelicerata</taxon>
        <taxon>Arachnida</taxon>
        <taxon>Araneae</taxon>
        <taxon>Araneomorphae</taxon>
        <taxon>Entelegynae</taxon>
        <taxon>Araneoidea</taxon>
        <taxon>Araneidae</taxon>
        <taxon>Caerostris</taxon>
    </lineage>
</organism>
<comment type="caution">
    <text evidence="1">The sequence shown here is derived from an EMBL/GenBank/DDBJ whole genome shotgun (WGS) entry which is preliminary data.</text>
</comment>
<dbReference type="AlphaFoldDB" id="A0AAV4N777"/>
<evidence type="ECO:0000313" key="2">
    <source>
        <dbReference type="Proteomes" id="UP001054945"/>
    </source>
</evidence>
<dbReference type="Proteomes" id="UP001054945">
    <property type="component" value="Unassembled WGS sequence"/>
</dbReference>
<reference evidence="1 2" key="1">
    <citation type="submission" date="2021-06" db="EMBL/GenBank/DDBJ databases">
        <title>Caerostris extrusa draft genome.</title>
        <authorList>
            <person name="Kono N."/>
            <person name="Arakawa K."/>
        </authorList>
    </citation>
    <scope>NUCLEOTIDE SEQUENCE [LARGE SCALE GENOMIC DNA]</scope>
</reference>
<protein>
    <submittedName>
        <fullName evidence="1">Uncharacterized protein</fullName>
    </submittedName>
</protein>
<name>A0AAV4N777_CAEEX</name>
<proteinExistence type="predicted"/>
<evidence type="ECO:0000313" key="1">
    <source>
        <dbReference type="EMBL" id="GIX80707.1"/>
    </source>
</evidence>
<keyword evidence="2" id="KW-1185">Reference proteome</keyword>
<dbReference type="EMBL" id="BPLR01003055">
    <property type="protein sequence ID" value="GIX80707.1"/>
    <property type="molecule type" value="Genomic_DNA"/>
</dbReference>
<gene>
    <name evidence="1" type="ORF">CEXT_621881</name>
</gene>
<accession>A0AAV4N777</accession>
<sequence length="99" mass="11872">MSPRNKRGRFDSTYEEFLQNNDGITSPTSFPKMMRLEINWKCFDKHGNYRLSVEGCEGRKYALTKRHFRWKEPGRWMGTNYPFKRLGIEKEDPFVDVLC</sequence>